<protein>
    <submittedName>
        <fullName evidence="1">Uncharacterized protein</fullName>
    </submittedName>
</protein>
<dbReference type="AlphaFoldDB" id="A0A4Y6UBQ0"/>
<accession>A0A4Y6UBQ0</accession>
<dbReference type="InterPro" id="IPR036410">
    <property type="entry name" value="HSP_DnaJ_Cys-rich_dom_sf"/>
</dbReference>
<keyword evidence="2" id="KW-1185">Reference proteome</keyword>
<dbReference type="OrthoDB" id="8994574at2"/>
<gene>
    <name evidence="1" type="ORF">E3E12_06125</name>
</gene>
<dbReference type="RefSeq" id="WP_141443539.1">
    <property type="nucleotide sequence ID" value="NZ_CP038231.1"/>
</dbReference>
<evidence type="ECO:0000313" key="2">
    <source>
        <dbReference type="Proteomes" id="UP000318709"/>
    </source>
</evidence>
<organism evidence="1 2">
    <name type="scientific">Formicincola oecophyllae</name>
    <dbReference type="NCBI Taxonomy" id="2558361"/>
    <lineage>
        <taxon>Bacteria</taxon>
        <taxon>Pseudomonadati</taxon>
        <taxon>Pseudomonadota</taxon>
        <taxon>Alphaproteobacteria</taxon>
        <taxon>Acetobacterales</taxon>
        <taxon>Acetobacteraceae</taxon>
        <taxon>Formicincola</taxon>
    </lineage>
</organism>
<dbReference type="KEGG" id="swf:E3E12_06125"/>
<dbReference type="Gene3D" id="6.20.20.10">
    <property type="match status" value="1"/>
</dbReference>
<sequence length="70" mass="7260">MTGPLRVVPCDVCLMEGVLDDGQICPACLGMEHLLAPQQVDCPACEGWGVTDDGLACTACRGRGSVSQLP</sequence>
<dbReference type="SUPFAM" id="SSF57938">
    <property type="entry name" value="DnaJ/Hsp40 cysteine-rich domain"/>
    <property type="match status" value="1"/>
</dbReference>
<reference evidence="1 2" key="1">
    <citation type="submission" date="2019-03" db="EMBL/GenBank/DDBJ databases">
        <title>The complete genome sequence of Swingsia_sp. F3b2 LMG30590(T).</title>
        <authorList>
            <person name="Chua K.-O."/>
            <person name="Chan K.-G."/>
            <person name="See-Too W.-S."/>
        </authorList>
    </citation>
    <scope>NUCLEOTIDE SEQUENCE [LARGE SCALE GENOMIC DNA]</scope>
    <source>
        <strain evidence="1 2">F3b2</strain>
    </source>
</reference>
<proteinExistence type="predicted"/>
<name>A0A4Y6UBQ0_9PROT</name>
<dbReference type="Proteomes" id="UP000318709">
    <property type="component" value="Chromosome"/>
</dbReference>
<evidence type="ECO:0000313" key="1">
    <source>
        <dbReference type="EMBL" id="QDH13831.1"/>
    </source>
</evidence>
<dbReference type="EMBL" id="CP038231">
    <property type="protein sequence ID" value="QDH13831.1"/>
    <property type="molecule type" value="Genomic_DNA"/>
</dbReference>